<dbReference type="Pfam" id="PF00107">
    <property type="entry name" value="ADH_zinc_N"/>
    <property type="match status" value="1"/>
</dbReference>
<name>A0A5B8CEY8_SPHSA</name>
<reference evidence="2 3" key="1">
    <citation type="submission" date="2019-06" db="EMBL/GenBank/DDBJ databases">
        <title>Genome organization and adaptive potential of archetypical organophosphate degarding Sphingobium fuliginis ATCC 27551.</title>
        <authorList>
            <person name="Sarwar A."/>
            <person name="Parthasarathy S."/>
            <person name="Singh C."/>
            <person name="Siddavattam D."/>
        </authorList>
    </citation>
    <scope>NUCLEOTIDE SEQUENCE [LARGE SCALE GENOMIC DNA]</scope>
    <source>
        <strain evidence="2 3">ATCC 27551</strain>
    </source>
</reference>
<dbReference type="InterPro" id="IPR052711">
    <property type="entry name" value="Zinc_ADH-like"/>
</dbReference>
<dbReference type="InterPro" id="IPR020843">
    <property type="entry name" value="ER"/>
</dbReference>
<proteinExistence type="predicted"/>
<dbReference type="KEGG" id="sufl:FIL70_12090"/>
<dbReference type="SUPFAM" id="SSF51735">
    <property type="entry name" value="NAD(P)-binding Rossmann-fold domains"/>
    <property type="match status" value="1"/>
</dbReference>
<evidence type="ECO:0000313" key="2">
    <source>
        <dbReference type="EMBL" id="QDC37863.1"/>
    </source>
</evidence>
<organism evidence="2 3">
    <name type="scientific">Sphingobium fuliginis ATCC 27551</name>
    <dbReference type="NCBI Taxonomy" id="1208342"/>
    <lineage>
        <taxon>Bacteria</taxon>
        <taxon>Pseudomonadati</taxon>
        <taxon>Pseudomonadota</taxon>
        <taxon>Alphaproteobacteria</taxon>
        <taxon>Sphingomonadales</taxon>
        <taxon>Sphingomonadaceae</taxon>
        <taxon>Sphingobium</taxon>
    </lineage>
</organism>
<feature type="domain" description="Enoyl reductase (ER)" evidence="1">
    <location>
        <begin position="17"/>
        <end position="339"/>
    </location>
</feature>
<dbReference type="SUPFAM" id="SSF50129">
    <property type="entry name" value="GroES-like"/>
    <property type="match status" value="1"/>
</dbReference>
<accession>A0A5B8CEY8</accession>
<dbReference type="Gene3D" id="3.90.180.10">
    <property type="entry name" value="Medium-chain alcohol dehydrogenases, catalytic domain"/>
    <property type="match status" value="1"/>
</dbReference>
<dbReference type="CDD" id="cd08276">
    <property type="entry name" value="MDR7"/>
    <property type="match status" value="1"/>
</dbReference>
<dbReference type="PANTHER" id="PTHR45033:SF2">
    <property type="entry name" value="ZINC-TYPE ALCOHOL DEHYDROGENASE-LIKE PROTEIN C1773.06C"/>
    <property type="match status" value="1"/>
</dbReference>
<dbReference type="AlphaFoldDB" id="A0A5B8CEY8"/>
<protein>
    <submittedName>
        <fullName evidence="2">NAD(P)-dependent alcohol dehydrogenase</fullName>
    </submittedName>
</protein>
<dbReference type="Gene3D" id="3.40.50.720">
    <property type="entry name" value="NAD(P)-binding Rossmann-like Domain"/>
    <property type="match status" value="1"/>
</dbReference>
<dbReference type="InterPro" id="IPR036291">
    <property type="entry name" value="NAD(P)-bd_dom_sf"/>
</dbReference>
<dbReference type="GO" id="GO:0016491">
    <property type="term" value="F:oxidoreductase activity"/>
    <property type="evidence" value="ECO:0007669"/>
    <property type="project" value="InterPro"/>
</dbReference>
<dbReference type="InterPro" id="IPR013154">
    <property type="entry name" value="ADH-like_N"/>
</dbReference>
<evidence type="ECO:0000259" key="1">
    <source>
        <dbReference type="SMART" id="SM00829"/>
    </source>
</evidence>
<dbReference type="SMART" id="SM00829">
    <property type="entry name" value="PKS_ER"/>
    <property type="match status" value="1"/>
</dbReference>
<dbReference type="EMBL" id="CP041016">
    <property type="protein sequence ID" value="QDC37863.1"/>
    <property type="molecule type" value="Genomic_DNA"/>
</dbReference>
<dbReference type="InterPro" id="IPR011032">
    <property type="entry name" value="GroES-like_sf"/>
</dbReference>
<gene>
    <name evidence="2" type="ORF">FIL70_12090</name>
</gene>
<sequence>MPGSSQGRALTVCVEDGEARLFMTDVALPPLAAHEVRVRTAAVALNYRDIAMISGKSIDRPDRAYIPFSDACGIVEAVGDGVTRWRPGDRVCSLFFPEWIAGALSPESRRPLGAVRDGVGQTMFTAAEQALVAAPSHLSAAEAATLPCAALTAWNAVMHSGAAKPGSVVLVQGTGGVSLFALQFAKMAGAAVLATSSSDAKLQQMRALGADGGINYRDDPQWSAPALSMTDGRGVDLVVEVGGAGTFTESLKAIRLGGAISVVGMLSGAVEPIDVRHIYGRNARIRGVTVGSREMFEAMNRALVQHSIHPVIGRVLPWEEAGAAMEALQRGDVVGKVVLDFGLA</sequence>
<dbReference type="RefSeq" id="WP_140042393.1">
    <property type="nucleotide sequence ID" value="NZ_CP041016.1"/>
</dbReference>
<dbReference type="Proteomes" id="UP000311469">
    <property type="component" value="Chromosome cSF1"/>
</dbReference>
<dbReference type="InterPro" id="IPR013149">
    <property type="entry name" value="ADH-like_C"/>
</dbReference>
<evidence type="ECO:0000313" key="3">
    <source>
        <dbReference type="Proteomes" id="UP000311469"/>
    </source>
</evidence>
<dbReference type="PANTHER" id="PTHR45033">
    <property type="match status" value="1"/>
</dbReference>
<dbReference type="Pfam" id="PF08240">
    <property type="entry name" value="ADH_N"/>
    <property type="match status" value="1"/>
</dbReference>